<feature type="compositionally biased region" description="Polar residues" evidence="9">
    <location>
        <begin position="176"/>
        <end position="185"/>
    </location>
</feature>
<feature type="domain" description="Kinesin motor" evidence="10">
    <location>
        <begin position="6"/>
        <end position="389"/>
    </location>
</feature>
<feature type="region of interest" description="Disordered" evidence="9">
    <location>
        <begin position="248"/>
        <end position="285"/>
    </location>
</feature>
<dbReference type="GO" id="GO:0008017">
    <property type="term" value="F:microtubule binding"/>
    <property type="evidence" value="ECO:0007669"/>
    <property type="project" value="InterPro"/>
</dbReference>
<dbReference type="PROSITE" id="PS50067">
    <property type="entry name" value="KINESIN_MOTOR_2"/>
    <property type="match status" value="1"/>
</dbReference>
<evidence type="ECO:0000256" key="5">
    <source>
        <dbReference type="ARBA" id="ARBA00023054"/>
    </source>
</evidence>
<keyword evidence="2 8" id="KW-0493">Microtubule</keyword>
<evidence type="ECO:0000256" key="6">
    <source>
        <dbReference type="ARBA" id="ARBA00023175"/>
    </source>
</evidence>
<keyword evidence="12" id="KW-1185">Reference proteome</keyword>
<proteinExistence type="inferred from homology"/>
<dbReference type="SUPFAM" id="SSF52540">
    <property type="entry name" value="P-loop containing nucleoside triphosphate hydrolases"/>
    <property type="match status" value="1"/>
</dbReference>
<dbReference type="PANTHER" id="PTHR47968:SF62">
    <property type="entry name" value="KINESIN FAMILY MEMBER 5A"/>
    <property type="match status" value="1"/>
</dbReference>
<keyword evidence="5" id="KW-0175">Coiled coil</keyword>
<dbReference type="AlphaFoldDB" id="A0AAX4P7F8"/>
<dbReference type="InterPro" id="IPR027417">
    <property type="entry name" value="P-loop_NTPase"/>
</dbReference>
<dbReference type="CDD" id="cd00106">
    <property type="entry name" value="KISc"/>
    <property type="match status" value="1"/>
</dbReference>
<dbReference type="InterPro" id="IPR036961">
    <property type="entry name" value="Kinesin_motor_dom_sf"/>
</dbReference>
<reference evidence="11 12" key="1">
    <citation type="submission" date="2024-03" db="EMBL/GenBank/DDBJ databases">
        <title>Complete genome sequence of the green alga Chloropicon roscoffensis RCC1871.</title>
        <authorList>
            <person name="Lemieux C."/>
            <person name="Pombert J.-F."/>
            <person name="Otis C."/>
            <person name="Turmel M."/>
        </authorList>
    </citation>
    <scope>NUCLEOTIDE SEQUENCE [LARGE SCALE GENOMIC DNA]</scope>
    <source>
        <strain evidence="11 12">RCC1871</strain>
    </source>
</reference>
<feature type="compositionally biased region" description="Low complexity" evidence="9">
    <location>
        <begin position="502"/>
        <end position="511"/>
    </location>
</feature>
<keyword evidence="6 7" id="KW-0505">Motor protein</keyword>
<feature type="compositionally biased region" description="Basic and acidic residues" evidence="9">
    <location>
        <begin position="267"/>
        <end position="285"/>
    </location>
</feature>
<evidence type="ECO:0000256" key="7">
    <source>
        <dbReference type="PROSITE-ProRule" id="PRU00283"/>
    </source>
</evidence>
<evidence type="ECO:0000256" key="4">
    <source>
        <dbReference type="ARBA" id="ARBA00022840"/>
    </source>
</evidence>
<feature type="binding site" evidence="7">
    <location>
        <begin position="94"/>
        <end position="101"/>
    </location>
    <ligand>
        <name>ATP</name>
        <dbReference type="ChEBI" id="CHEBI:30616"/>
    </ligand>
</feature>
<evidence type="ECO:0000256" key="8">
    <source>
        <dbReference type="RuleBase" id="RU000394"/>
    </source>
</evidence>
<comment type="similarity">
    <text evidence="7 8">Belongs to the TRAFAC class myosin-kinesin ATPase superfamily. Kinesin family.</text>
</comment>
<feature type="compositionally biased region" description="Basic and acidic residues" evidence="9">
    <location>
        <begin position="525"/>
        <end position="534"/>
    </location>
</feature>
<dbReference type="GO" id="GO:0007018">
    <property type="term" value="P:microtubule-based movement"/>
    <property type="evidence" value="ECO:0007669"/>
    <property type="project" value="InterPro"/>
</dbReference>
<keyword evidence="1" id="KW-0597">Phosphoprotein</keyword>
<feature type="region of interest" description="Disordered" evidence="9">
    <location>
        <begin position="176"/>
        <end position="198"/>
    </location>
</feature>
<dbReference type="InterPro" id="IPR019821">
    <property type="entry name" value="Kinesin_motor_CS"/>
</dbReference>
<dbReference type="PROSITE" id="PS00411">
    <property type="entry name" value="KINESIN_MOTOR_1"/>
    <property type="match status" value="1"/>
</dbReference>
<dbReference type="PRINTS" id="PR00380">
    <property type="entry name" value="KINESINHEAVY"/>
</dbReference>
<evidence type="ECO:0000256" key="1">
    <source>
        <dbReference type="ARBA" id="ARBA00022553"/>
    </source>
</evidence>
<evidence type="ECO:0000256" key="3">
    <source>
        <dbReference type="ARBA" id="ARBA00022741"/>
    </source>
</evidence>
<dbReference type="Proteomes" id="UP001472866">
    <property type="component" value="Chromosome 05"/>
</dbReference>
<keyword evidence="4 7" id="KW-0067">ATP-binding</keyword>
<dbReference type="EMBL" id="CP151505">
    <property type="protein sequence ID" value="WZN62202.1"/>
    <property type="molecule type" value="Genomic_DNA"/>
</dbReference>
<dbReference type="Pfam" id="PF00225">
    <property type="entry name" value="Kinesin"/>
    <property type="match status" value="1"/>
</dbReference>
<keyword evidence="3 7" id="KW-0547">Nucleotide-binding</keyword>
<accession>A0AAX4P7F8</accession>
<feature type="compositionally biased region" description="Basic and acidic residues" evidence="9">
    <location>
        <begin position="546"/>
        <end position="555"/>
    </location>
</feature>
<evidence type="ECO:0000256" key="9">
    <source>
        <dbReference type="SAM" id="MobiDB-lite"/>
    </source>
</evidence>
<dbReference type="GO" id="GO:0003777">
    <property type="term" value="F:microtubule motor activity"/>
    <property type="evidence" value="ECO:0007669"/>
    <property type="project" value="InterPro"/>
</dbReference>
<dbReference type="PANTHER" id="PTHR47968">
    <property type="entry name" value="CENTROMERE PROTEIN E"/>
    <property type="match status" value="1"/>
</dbReference>
<dbReference type="InterPro" id="IPR001752">
    <property type="entry name" value="Kinesin_motor_dom"/>
</dbReference>
<dbReference type="InterPro" id="IPR027640">
    <property type="entry name" value="Kinesin-like_fam"/>
</dbReference>
<gene>
    <name evidence="11" type="ORF">HKI87_05g37380</name>
</gene>
<name>A0AAX4P7F8_9CHLO</name>
<organism evidence="11 12">
    <name type="scientific">Chloropicon roscoffensis</name>
    <dbReference type="NCBI Taxonomy" id="1461544"/>
    <lineage>
        <taxon>Eukaryota</taxon>
        <taxon>Viridiplantae</taxon>
        <taxon>Chlorophyta</taxon>
        <taxon>Chloropicophyceae</taxon>
        <taxon>Chloropicales</taxon>
        <taxon>Chloropicaceae</taxon>
        <taxon>Chloropicon</taxon>
    </lineage>
</organism>
<dbReference type="Gene3D" id="3.40.850.10">
    <property type="entry name" value="Kinesin motor domain"/>
    <property type="match status" value="1"/>
</dbReference>
<evidence type="ECO:0000313" key="11">
    <source>
        <dbReference type="EMBL" id="WZN62202.1"/>
    </source>
</evidence>
<evidence type="ECO:0000256" key="2">
    <source>
        <dbReference type="ARBA" id="ARBA00022701"/>
    </source>
</evidence>
<dbReference type="GO" id="GO:0005874">
    <property type="term" value="C:microtubule"/>
    <property type="evidence" value="ECO:0007669"/>
    <property type="project" value="UniProtKB-KW"/>
</dbReference>
<evidence type="ECO:0000313" key="12">
    <source>
        <dbReference type="Proteomes" id="UP001472866"/>
    </source>
</evidence>
<feature type="region of interest" description="Disordered" evidence="9">
    <location>
        <begin position="491"/>
        <end position="562"/>
    </location>
</feature>
<dbReference type="SMART" id="SM00129">
    <property type="entry name" value="KISc"/>
    <property type="match status" value="1"/>
</dbReference>
<feature type="compositionally biased region" description="Low complexity" evidence="9">
    <location>
        <begin position="248"/>
        <end position="266"/>
    </location>
</feature>
<protein>
    <recommendedName>
        <fullName evidence="8">Kinesin-like protein</fullName>
    </recommendedName>
</protein>
<dbReference type="GO" id="GO:0005524">
    <property type="term" value="F:ATP binding"/>
    <property type="evidence" value="ECO:0007669"/>
    <property type="project" value="UniProtKB-UniRule"/>
</dbReference>
<sequence length="665" mass="74257">MAVDVPVRVFARPRPREDEDAYPECLEAQVDRDEVWIRPQTKEQAKMCPTDQNFVFDGVLAENQTTQDQVYSRCAEKVVSTVLEGYNGTVMCYGQTGAGKTYTMSGKVGDISNLEAFHAMSEGPHRGVMQRTVEQVFRAQKQAAEGVEMTLRMSYIEIYNDIVHDLIQEDTNSTALRRSVSSGQDANRGAPKPQIRNGASCHVVTSRDHAMELLHLGLRRRQVASHNLNRDSSRSHAILTLYVTQRMPGRRQGAAPGAAGNGAPDSYAKRSERSREEAAASEGERVQSRIDLVDLAGSERLSKTQSSGVHQSEAQHINKSLSFLEQVILAIGDPNRDHIPYRTCKLTQFLRESLGGNSYTVFVANIRLESAFVNETVRTCRFAQRMQNVKNSPILNVMRQDKDISRYIQSLVDENNHLKQELALYDSLSQASKEYDPYTDEQREALLDQVLRYLRSDNWGNNDFAPLEFVSVRHIKEIILQCKAVFRKTGVPSIERPPPPLASADPGAGDRPGPPSPARGNGHGIADEEVRDASCDDWVSSPMRGGAEDGGREPRSQGSGGGVLDAAKIEQYKEGEGKQLQEALEENRMLVKTKKKESVMLAKQMNEILKRIKAEDDKGLVQSLKAEYRELHQDRAMLLSEIDHCKNLAAECQRKLIEGVTECFQ</sequence>
<evidence type="ECO:0000259" key="10">
    <source>
        <dbReference type="PROSITE" id="PS50067"/>
    </source>
</evidence>